<reference evidence="1 2" key="1">
    <citation type="journal article" date="2019" name="Nat. Ecol. Evol.">
        <title>Megaphylogeny resolves global patterns of mushroom evolution.</title>
        <authorList>
            <person name="Varga T."/>
            <person name="Krizsan K."/>
            <person name="Foldi C."/>
            <person name="Dima B."/>
            <person name="Sanchez-Garcia M."/>
            <person name="Sanchez-Ramirez S."/>
            <person name="Szollosi G.J."/>
            <person name="Szarkandi J.G."/>
            <person name="Papp V."/>
            <person name="Albert L."/>
            <person name="Andreopoulos W."/>
            <person name="Angelini C."/>
            <person name="Antonin V."/>
            <person name="Barry K.W."/>
            <person name="Bougher N.L."/>
            <person name="Buchanan P."/>
            <person name="Buyck B."/>
            <person name="Bense V."/>
            <person name="Catcheside P."/>
            <person name="Chovatia M."/>
            <person name="Cooper J."/>
            <person name="Damon W."/>
            <person name="Desjardin D."/>
            <person name="Finy P."/>
            <person name="Geml J."/>
            <person name="Haridas S."/>
            <person name="Hughes K."/>
            <person name="Justo A."/>
            <person name="Karasinski D."/>
            <person name="Kautmanova I."/>
            <person name="Kiss B."/>
            <person name="Kocsube S."/>
            <person name="Kotiranta H."/>
            <person name="LaButti K.M."/>
            <person name="Lechner B.E."/>
            <person name="Liimatainen K."/>
            <person name="Lipzen A."/>
            <person name="Lukacs Z."/>
            <person name="Mihaltcheva S."/>
            <person name="Morgado L.N."/>
            <person name="Niskanen T."/>
            <person name="Noordeloos M.E."/>
            <person name="Ohm R.A."/>
            <person name="Ortiz-Santana B."/>
            <person name="Ovrebo C."/>
            <person name="Racz N."/>
            <person name="Riley R."/>
            <person name="Savchenko A."/>
            <person name="Shiryaev A."/>
            <person name="Soop K."/>
            <person name="Spirin V."/>
            <person name="Szebenyi C."/>
            <person name="Tomsovsky M."/>
            <person name="Tulloss R.E."/>
            <person name="Uehling J."/>
            <person name="Grigoriev I.V."/>
            <person name="Vagvolgyi C."/>
            <person name="Papp T."/>
            <person name="Martin F.M."/>
            <person name="Miettinen O."/>
            <person name="Hibbett D.S."/>
            <person name="Nagy L.G."/>
        </authorList>
    </citation>
    <scope>NUCLEOTIDE SEQUENCE [LARGE SCALE GENOMIC DNA]</scope>
    <source>
        <strain evidence="1 2">NL-1719</strain>
    </source>
</reference>
<evidence type="ECO:0000313" key="2">
    <source>
        <dbReference type="Proteomes" id="UP000308600"/>
    </source>
</evidence>
<gene>
    <name evidence="1" type="ORF">BDN72DRAFT_884104</name>
</gene>
<dbReference type="Proteomes" id="UP000308600">
    <property type="component" value="Unassembled WGS sequence"/>
</dbReference>
<sequence length="542" mass="62496">MIAPATRLPVEVIEQIPEWIDSRRDLISFACASRDFKAFVIPRHTEYCILRVACGPEWVPTWEHLMRRPDLTSNVRVLHFVSIGSAFYRGGIRTPRTLLGTDGIPPSVPVPEIGNWERAGEHYEDICKVVEDMDKLHTFVWEQLWYGTVFVEQDEILLESVVRKPTLKNLLLMHEGGAVHILLYMLRDRKNSVWQMESLEALVIDHDRRFDGDEFHNLILTDTNFGPWVQSFSSSLTFISTTPTLFAAHCSNFYLPALRRLSVFEGIGHDTSINTKIKTFLEIHPRIEELSWTPVRQIILAANCLPALRKLACTPEFLSALEAATPPGNLGSSSRKIEELAISWDGDCKTGTISIKDAVSLRCLDRSYVQRLRIERLAANSSEELLLLPQAFPNIWHLNLPWSFEIHKRGVFLSQSEWVVLLSRFLNLEAFLGTALIDCQDPGEESEPYVEEAVQRFGRWCPKLRQIFHHVQPEDEDYGIDDITKKVLIFRDEPEPEARYMAKWLGIQDERSKSWKKITWEYGENTPRDPFQTMPWSDDDHQ</sequence>
<dbReference type="EMBL" id="ML209144">
    <property type="protein sequence ID" value="TFK58916.1"/>
    <property type="molecule type" value="Genomic_DNA"/>
</dbReference>
<proteinExistence type="predicted"/>
<name>A0ACD3A034_9AGAR</name>
<organism evidence="1 2">
    <name type="scientific">Pluteus cervinus</name>
    <dbReference type="NCBI Taxonomy" id="181527"/>
    <lineage>
        <taxon>Eukaryota</taxon>
        <taxon>Fungi</taxon>
        <taxon>Dikarya</taxon>
        <taxon>Basidiomycota</taxon>
        <taxon>Agaricomycotina</taxon>
        <taxon>Agaricomycetes</taxon>
        <taxon>Agaricomycetidae</taxon>
        <taxon>Agaricales</taxon>
        <taxon>Pluteineae</taxon>
        <taxon>Pluteaceae</taxon>
        <taxon>Pluteus</taxon>
    </lineage>
</organism>
<evidence type="ECO:0000313" key="1">
    <source>
        <dbReference type="EMBL" id="TFK58916.1"/>
    </source>
</evidence>
<keyword evidence="2" id="KW-1185">Reference proteome</keyword>
<protein>
    <submittedName>
        <fullName evidence="1">Uncharacterized protein</fullName>
    </submittedName>
</protein>
<accession>A0ACD3A034</accession>